<reference evidence="3 4" key="1">
    <citation type="journal article" date="2016" name="Front. Microbiol.">
        <title>Genomic Resource of Rice Seed Associated Bacteria.</title>
        <authorList>
            <person name="Midha S."/>
            <person name="Bansal K."/>
            <person name="Sharma S."/>
            <person name="Kumar N."/>
            <person name="Patil P.P."/>
            <person name="Chaudhry V."/>
            <person name="Patil P.B."/>
        </authorList>
    </citation>
    <scope>NUCLEOTIDE SEQUENCE [LARGE SCALE GENOMIC DNA]</scope>
    <source>
        <strain evidence="3 4">NS355</strain>
    </source>
</reference>
<name>A0A147IS32_9SPHN</name>
<evidence type="ECO:0000259" key="2">
    <source>
        <dbReference type="Pfam" id="PF12728"/>
    </source>
</evidence>
<feature type="region of interest" description="Disordered" evidence="1">
    <location>
        <begin position="65"/>
        <end position="85"/>
    </location>
</feature>
<gene>
    <name evidence="3" type="ORF">NS355_09875</name>
</gene>
<dbReference type="NCBIfam" id="TIGR01764">
    <property type="entry name" value="excise"/>
    <property type="match status" value="1"/>
</dbReference>
<evidence type="ECO:0000313" key="4">
    <source>
        <dbReference type="Proteomes" id="UP000073923"/>
    </source>
</evidence>
<dbReference type="Pfam" id="PF12728">
    <property type="entry name" value="HTH_17"/>
    <property type="match status" value="1"/>
</dbReference>
<dbReference type="Proteomes" id="UP000073923">
    <property type="component" value="Unassembled WGS sequence"/>
</dbReference>
<dbReference type="InterPro" id="IPR010093">
    <property type="entry name" value="SinI_DNA-bd"/>
</dbReference>
<dbReference type="EMBL" id="LDTF01000048">
    <property type="protein sequence ID" value="KTT98145.1"/>
    <property type="molecule type" value="Genomic_DNA"/>
</dbReference>
<evidence type="ECO:0000256" key="1">
    <source>
        <dbReference type="SAM" id="MobiDB-lite"/>
    </source>
</evidence>
<dbReference type="PATRIC" id="fig|172044.3.peg.1915"/>
<dbReference type="AlphaFoldDB" id="A0A147IS32"/>
<protein>
    <recommendedName>
        <fullName evidence="2">Helix-turn-helix domain-containing protein</fullName>
    </recommendedName>
</protein>
<proteinExistence type="predicted"/>
<accession>A0A147IS32</accession>
<dbReference type="RefSeq" id="WP_153008178.1">
    <property type="nucleotide sequence ID" value="NZ_LDTF01000048.1"/>
</dbReference>
<evidence type="ECO:0000313" key="3">
    <source>
        <dbReference type="EMBL" id="KTT98145.1"/>
    </source>
</evidence>
<comment type="caution">
    <text evidence="3">The sequence shown here is derived from an EMBL/GenBank/DDBJ whole genome shotgun (WGS) entry which is preliminary data.</text>
</comment>
<dbReference type="OrthoDB" id="7226381at2"/>
<dbReference type="GO" id="GO:0003677">
    <property type="term" value="F:DNA binding"/>
    <property type="evidence" value="ECO:0007669"/>
    <property type="project" value="InterPro"/>
</dbReference>
<dbReference type="InterPro" id="IPR041657">
    <property type="entry name" value="HTH_17"/>
</dbReference>
<organism evidence="3 4">
    <name type="scientific">Sphingomonas yabuuchiae</name>
    <dbReference type="NCBI Taxonomy" id="172044"/>
    <lineage>
        <taxon>Bacteria</taxon>
        <taxon>Pseudomonadati</taxon>
        <taxon>Pseudomonadota</taxon>
        <taxon>Alphaproteobacteria</taxon>
        <taxon>Sphingomonadales</taxon>
        <taxon>Sphingomonadaceae</taxon>
        <taxon>Sphingomonas</taxon>
    </lineage>
</organism>
<feature type="domain" description="Helix-turn-helix" evidence="2">
    <location>
        <begin position="19"/>
        <end position="62"/>
    </location>
</feature>
<sequence length="85" mass="9396">MNASYEAKASSVTHDTLVMRISDAAKALSIGRTTVYKLIGDGTLRTIRVGRRRLILTRSIQELCDQPQSMAQPHDASAVRANHHH</sequence>